<dbReference type="EMBL" id="SDCC01000007">
    <property type="protein sequence ID" value="TCX09482.1"/>
    <property type="molecule type" value="Genomic_DNA"/>
</dbReference>
<gene>
    <name evidence="1" type="ORF">ETE86_11535</name>
    <name evidence="2" type="ORF">SAMEA4873646_04864</name>
</gene>
<name>A0A483GK75_KLEPN</name>
<reference evidence="2" key="2">
    <citation type="submission" date="2019-03" db="EMBL/GenBank/DDBJ databases">
        <authorList>
            <consortium name="Pathogen Informatics"/>
        </authorList>
    </citation>
    <scope>NUCLEOTIDE SEQUENCE</scope>
    <source>
        <strain evidence="2">5012STDY7626444</strain>
    </source>
</reference>
<protein>
    <submittedName>
        <fullName evidence="1">Uncharacterized protein</fullName>
    </submittedName>
</protein>
<dbReference type="EMBL" id="CAAHCP010000019">
    <property type="protein sequence ID" value="VGL91949.1"/>
    <property type="molecule type" value="Genomic_DNA"/>
</dbReference>
<proteinExistence type="predicted"/>
<dbReference type="AlphaFoldDB" id="A0A483GK75"/>
<organism evidence="1">
    <name type="scientific">Klebsiella pneumoniae</name>
    <dbReference type="NCBI Taxonomy" id="573"/>
    <lineage>
        <taxon>Bacteria</taxon>
        <taxon>Pseudomonadati</taxon>
        <taxon>Pseudomonadota</taxon>
        <taxon>Gammaproteobacteria</taxon>
        <taxon>Enterobacterales</taxon>
        <taxon>Enterobacteriaceae</taxon>
        <taxon>Klebsiella/Raoultella group</taxon>
        <taxon>Klebsiella</taxon>
        <taxon>Klebsiella pneumoniae complex</taxon>
    </lineage>
</organism>
<dbReference type="RefSeq" id="WP_023278770.1">
    <property type="nucleotide sequence ID" value="NZ_AP026912.1"/>
</dbReference>
<sequence>MRNKEYPHGLVIAVHPYPRYINSDWILHEYISEYKEPFKWKRRKEILEQFDYGLVFNTYEEALNAAEVINNFIKEKVSELEISQEVKDSYFLKAEKAIISRQRLQNEEYLMLSEALNITSSLSRPKEDEVILKLNAYQRASISIKDELLQEININPLIEIAHLKENRMVIGKHANGDWGRYLYYNDLTTKVAFREKISRAFGFSGRDHWGRVKSEIRIRLLPRANELLQLSSVKRMLADAHAKGHKVLMAGGYVFWYEETGDVGWIVKATNSSDSLKSGESIWHEGTIISKNHGRIVVFPYIKVNGEKVQGHTKNAPHDGKAKPRHPSEYVELPFLVLEDDLMVGLFGELKYE</sequence>
<evidence type="ECO:0000313" key="1">
    <source>
        <dbReference type="EMBL" id="TCX09482.1"/>
    </source>
</evidence>
<evidence type="ECO:0000313" key="2">
    <source>
        <dbReference type="EMBL" id="VGL91949.1"/>
    </source>
</evidence>
<accession>A0A483GK75</accession>
<reference evidence="1" key="1">
    <citation type="submission" date="2019-01" db="EMBL/GenBank/DDBJ databases">
        <authorList>
            <person name="Lista F."/>
            <person name="Anselmo A."/>
        </authorList>
    </citation>
    <scope>NUCLEOTIDE SEQUENCE</scope>
    <source>
        <strain evidence="1">20S</strain>
    </source>
</reference>